<dbReference type="STRING" id="180332.GCA_000797495_01495"/>
<evidence type="ECO:0000256" key="5">
    <source>
        <dbReference type="PROSITE-ProRule" id="PRU00169"/>
    </source>
</evidence>
<keyword evidence="6" id="KW-1133">Transmembrane helix</keyword>
<dbReference type="GO" id="GO:0000160">
    <property type="term" value="P:phosphorelay signal transduction system"/>
    <property type="evidence" value="ECO:0007669"/>
    <property type="project" value="InterPro"/>
</dbReference>
<dbReference type="GO" id="GO:0003677">
    <property type="term" value="F:DNA binding"/>
    <property type="evidence" value="ECO:0007669"/>
    <property type="project" value="UniProtKB-KW"/>
</dbReference>
<keyword evidence="6" id="KW-0472">Membrane</keyword>
<dbReference type="AlphaFoldDB" id="A0A4U8QD50"/>
<dbReference type="CDD" id="cd17536">
    <property type="entry name" value="REC_YesN-like"/>
    <property type="match status" value="1"/>
</dbReference>
<feature type="modified residue" description="4-aspartylphosphate" evidence="5">
    <location>
        <position position="61"/>
    </location>
</feature>
<keyword evidence="6" id="KW-0812">Transmembrane</keyword>
<feature type="transmembrane region" description="Helical" evidence="6">
    <location>
        <begin position="151"/>
        <end position="171"/>
    </location>
</feature>
<evidence type="ECO:0000259" key="7">
    <source>
        <dbReference type="PROSITE" id="PS50110"/>
    </source>
</evidence>
<evidence type="ECO:0000313" key="8">
    <source>
        <dbReference type="EMBL" id="TLD02689.1"/>
    </source>
</evidence>
<sequence>MISYAIFLFKDEEIDNYFGIAIVLKRLNIFCNGFQVVGEANNGKTALEEISALCPDIAIIDINMPGYNGLELSSLLLKRGIDCNYIILTGYNEFKYAQQAVRLGVSDYILKPIDYTLLLTTLNELKEDILYATSLHRKINDLETEKKDSCWNNITMIWLIVISAATVPFIMTKQFSQKMLLLRKCRRSLSLRHILLQ</sequence>
<dbReference type="PANTHER" id="PTHR42713:SF3">
    <property type="entry name" value="TRANSCRIPTIONAL REGULATORY PROTEIN HPTR"/>
    <property type="match status" value="1"/>
</dbReference>
<dbReference type="SMART" id="SM00448">
    <property type="entry name" value="REC"/>
    <property type="match status" value="1"/>
</dbReference>
<dbReference type="InterPro" id="IPR051552">
    <property type="entry name" value="HptR"/>
</dbReference>
<proteinExistence type="predicted"/>
<evidence type="ECO:0000256" key="3">
    <source>
        <dbReference type="ARBA" id="ARBA00023125"/>
    </source>
</evidence>
<comment type="caution">
    <text evidence="8">The sequence shown here is derived from an EMBL/GenBank/DDBJ whole genome shotgun (WGS) entry which is preliminary data.</text>
</comment>
<dbReference type="RefSeq" id="WP_138001680.1">
    <property type="nucleotide sequence ID" value="NZ_QGQD01000007.1"/>
</dbReference>
<name>A0A4U8QD50_9FIRM</name>
<keyword evidence="3" id="KW-0238">DNA-binding</keyword>
<dbReference type="Gene3D" id="3.40.50.2300">
    <property type="match status" value="1"/>
</dbReference>
<accession>A0A4U8QD50</accession>
<feature type="domain" description="Response regulatory" evidence="7">
    <location>
        <begin position="6"/>
        <end position="126"/>
    </location>
</feature>
<organism evidence="8 9">
    <name type="scientific">Robinsoniella peoriensis</name>
    <dbReference type="NCBI Taxonomy" id="180332"/>
    <lineage>
        <taxon>Bacteria</taxon>
        <taxon>Bacillati</taxon>
        <taxon>Bacillota</taxon>
        <taxon>Clostridia</taxon>
        <taxon>Lachnospirales</taxon>
        <taxon>Lachnospiraceae</taxon>
        <taxon>Robinsoniella</taxon>
    </lineage>
</organism>
<keyword evidence="5" id="KW-0597">Phosphoprotein</keyword>
<dbReference type="EMBL" id="QGQD01000007">
    <property type="protein sequence ID" value="TLD02689.1"/>
    <property type="molecule type" value="Genomic_DNA"/>
</dbReference>
<dbReference type="PROSITE" id="PS50110">
    <property type="entry name" value="RESPONSE_REGULATORY"/>
    <property type="match status" value="1"/>
</dbReference>
<dbReference type="Pfam" id="PF00072">
    <property type="entry name" value="Response_reg"/>
    <property type="match status" value="1"/>
</dbReference>
<keyword evidence="9" id="KW-1185">Reference proteome</keyword>
<dbReference type="PANTHER" id="PTHR42713">
    <property type="entry name" value="HISTIDINE KINASE-RELATED"/>
    <property type="match status" value="1"/>
</dbReference>
<evidence type="ECO:0000256" key="4">
    <source>
        <dbReference type="ARBA" id="ARBA00024867"/>
    </source>
</evidence>
<evidence type="ECO:0000256" key="6">
    <source>
        <dbReference type="SAM" id="Phobius"/>
    </source>
</evidence>
<gene>
    <name evidence="8" type="primary">cheY_2</name>
    <name evidence="8" type="ORF">DSM106044_00424</name>
</gene>
<dbReference type="InterPro" id="IPR001789">
    <property type="entry name" value="Sig_transdc_resp-reg_receiver"/>
</dbReference>
<reference evidence="8 9" key="1">
    <citation type="journal article" date="2019" name="Anaerobe">
        <title>Detection of Robinsoniella peoriensis in multiple bone samples of a trauma patient.</title>
        <authorList>
            <person name="Schrottner P."/>
            <person name="Hartwich K."/>
            <person name="Bunk B."/>
            <person name="Schober I."/>
            <person name="Helbig S."/>
            <person name="Rudolph W.W."/>
            <person name="Gunzer F."/>
        </authorList>
    </citation>
    <scope>NUCLEOTIDE SEQUENCE [LARGE SCALE GENOMIC DNA]</scope>
    <source>
        <strain evidence="8 9">DSM 106044</strain>
    </source>
</reference>
<evidence type="ECO:0000256" key="2">
    <source>
        <dbReference type="ARBA" id="ARBA00022490"/>
    </source>
</evidence>
<evidence type="ECO:0000313" key="9">
    <source>
        <dbReference type="Proteomes" id="UP000306509"/>
    </source>
</evidence>
<keyword evidence="2" id="KW-0963">Cytoplasm</keyword>
<protein>
    <recommendedName>
        <fullName evidence="1">Stage 0 sporulation protein A homolog</fullName>
    </recommendedName>
</protein>
<evidence type="ECO:0000256" key="1">
    <source>
        <dbReference type="ARBA" id="ARBA00018672"/>
    </source>
</evidence>
<dbReference type="Proteomes" id="UP000306509">
    <property type="component" value="Unassembled WGS sequence"/>
</dbReference>
<dbReference type="InterPro" id="IPR011006">
    <property type="entry name" value="CheY-like_superfamily"/>
</dbReference>
<comment type="function">
    <text evidence="4">May play the central regulatory role in sporulation. It may be an element of the effector pathway responsible for the activation of sporulation genes in response to nutritional stress. Spo0A may act in concert with spo0H (a sigma factor) to control the expression of some genes that are critical to the sporulation process.</text>
</comment>
<dbReference type="SUPFAM" id="SSF52172">
    <property type="entry name" value="CheY-like"/>
    <property type="match status" value="1"/>
</dbReference>